<dbReference type="EMBL" id="BAABEZ010000002">
    <property type="protein sequence ID" value="GAA4449914.1"/>
    <property type="molecule type" value="Genomic_DNA"/>
</dbReference>
<dbReference type="Pfam" id="PF14280">
    <property type="entry name" value="DUF4365"/>
    <property type="match status" value="1"/>
</dbReference>
<name>A0ABP8MI10_9BACT</name>
<sequence>MLTRNQIEAELSLAYLQAIAAAETFAVDVPHIDSDSVDAIISGKGKIDVTSLRYSPRIEVQLKATINAQPNGQGNIPFDLTIKNYDDLRANTILPRLLILLTLPPQQVDWLLHHPDKLIIRDCCYYLNLKGQPASVNGGHQRVYIPTVNILTPSALRNLMIKASKLEDL</sequence>
<organism evidence="2 3">
    <name type="scientific">Rurimicrobium arvi</name>
    <dbReference type="NCBI Taxonomy" id="2049916"/>
    <lineage>
        <taxon>Bacteria</taxon>
        <taxon>Pseudomonadati</taxon>
        <taxon>Bacteroidota</taxon>
        <taxon>Chitinophagia</taxon>
        <taxon>Chitinophagales</taxon>
        <taxon>Chitinophagaceae</taxon>
        <taxon>Rurimicrobium</taxon>
    </lineage>
</organism>
<evidence type="ECO:0000313" key="2">
    <source>
        <dbReference type="EMBL" id="GAA4449914.1"/>
    </source>
</evidence>
<dbReference type="Proteomes" id="UP001501410">
    <property type="component" value="Unassembled WGS sequence"/>
</dbReference>
<dbReference type="RefSeq" id="WP_344822337.1">
    <property type="nucleotide sequence ID" value="NZ_BAABEZ010000002.1"/>
</dbReference>
<proteinExistence type="predicted"/>
<protein>
    <recommendedName>
        <fullName evidence="1">DUF4365 domain-containing protein</fullName>
    </recommendedName>
</protein>
<accession>A0ABP8MI10</accession>
<gene>
    <name evidence="2" type="ORF">GCM10023092_04980</name>
</gene>
<feature type="domain" description="DUF4365" evidence="1">
    <location>
        <begin position="10"/>
        <end position="160"/>
    </location>
</feature>
<reference evidence="3" key="1">
    <citation type="journal article" date="2019" name="Int. J. Syst. Evol. Microbiol.">
        <title>The Global Catalogue of Microorganisms (GCM) 10K type strain sequencing project: providing services to taxonomists for standard genome sequencing and annotation.</title>
        <authorList>
            <consortium name="The Broad Institute Genomics Platform"/>
            <consortium name="The Broad Institute Genome Sequencing Center for Infectious Disease"/>
            <person name="Wu L."/>
            <person name="Ma J."/>
        </authorList>
    </citation>
    <scope>NUCLEOTIDE SEQUENCE [LARGE SCALE GENOMIC DNA]</scope>
    <source>
        <strain evidence="3">JCM 31921</strain>
    </source>
</reference>
<keyword evidence="3" id="KW-1185">Reference proteome</keyword>
<evidence type="ECO:0000313" key="3">
    <source>
        <dbReference type="Proteomes" id="UP001501410"/>
    </source>
</evidence>
<comment type="caution">
    <text evidence="2">The sequence shown here is derived from an EMBL/GenBank/DDBJ whole genome shotgun (WGS) entry which is preliminary data.</text>
</comment>
<dbReference type="InterPro" id="IPR025375">
    <property type="entry name" value="DUF4365"/>
</dbReference>
<evidence type="ECO:0000259" key="1">
    <source>
        <dbReference type="Pfam" id="PF14280"/>
    </source>
</evidence>